<dbReference type="Proteomes" id="UP001218170">
    <property type="component" value="Unassembled WGS sequence"/>
</dbReference>
<evidence type="ECO:0000256" key="3">
    <source>
        <dbReference type="ARBA" id="ARBA00023163"/>
    </source>
</evidence>
<feature type="region of interest" description="Disordered" evidence="5">
    <location>
        <begin position="1"/>
        <end position="23"/>
    </location>
</feature>
<dbReference type="RefSeq" id="WP_274264763.1">
    <property type="nucleotide sequence ID" value="NZ_JAQZCI010000003.1"/>
</dbReference>
<dbReference type="InterPro" id="IPR041479">
    <property type="entry name" value="TetR_CgmR_C"/>
</dbReference>
<keyword evidence="2 4" id="KW-0238">DNA-binding</keyword>
<dbReference type="SUPFAM" id="SSF46689">
    <property type="entry name" value="Homeodomain-like"/>
    <property type="match status" value="1"/>
</dbReference>
<dbReference type="InterPro" id="IPR009057">
    <property type="entry name" value="Homeodomain-like_sf"/>
</dbReference>
<evidence type="ECO:0000313" key="8">
    <source>
        <dbReference type="Proteomes" id="UP001218170"/>
    </source>
</evidence>
<dbReference type="PANTHER" id="PTHR30055">
    <property type="entry name" value="HTH-TYPE TRANSCRIPTIONAL REGULATOR RUTR"/>
    <property type="match status" value="1"/>
</dbReference>
<comment type="caution">
    <text evidence="7">The sequence shown here is derived from an EMBL/GenBank/DDBJ whole genome shotgun (WGS) entry which is preliminary data.</text>
</comment>
<dbReference type="Gene3D" id="1.10.357.10">
    <property type="entry name" value="Tetracycline Repressor, domain 2"/>
    <property type="match status" value="1"/>
</dbReference>
<evidence type="ECO:0000313" key="7">
    <source>
        <dbReference type="EMBL" id="MDD7963065.1"/>
    </source>
</evidence>
<feature type="DNA-binding region" description="H-T-H motif" evidence="4">
    <location>
        <begin position="46"/>
        <end position="65"/>
    </location>
</feature>
<sequence>MPDRTEFAVTEAVSAEERPTRNAERTRAAVLAAATEAMSERGTGVSLDHIAKSAGVSKSGLLHHFPNREALLVALVDDAQQQLRENVMNHLDLSENSPGKLLRAYVRAMTSGSEATVQYFTAAPTWAGVYQIPRVAEIAAADTQWWNEHLAADGLDPARIMIIRRAAEGLAAAAAYGDETPEAVAQARDILLHLANGGELGA</sequence>
<dbReference type="Pfam" id="PF17937">
    <property type="entry name" value="TetR_C_28"/>
    <property type="match status" value="1"/>
</dbReference>
<dbReference type="InterPro" id="IPR050109">
    <property type="entry name" value="HTH-type_TetR-like_transc_reg"/>
</dbReference>
<evidence type="ECO:0000256" key="5">
    <source>
        <dbReference type="SAM" id="MobiDB-lite"/>
    </source>
</evidence>
<evidence type="ECO:0000259" key="6">
    <source>
        <dbReference type="PROSITE" id="PS50977"/>
    </source>
</evidence>
<proteinExistence type="predicted"/>
<evidence type="ECO:0000256" key="1">
    <source>
        <dbReference type="ARBA" id="ARBA00023015"/>
    </source>
</evidence>
<dbReference type="EMBL" id="JAQZCI010000003">
    <property type="protein sequence ID" value="MDD7963065.1"/>
    <property type="molecule type" value="Genomic_DNA"/>
</dbReference>
<accession>A0ABT5SKS7</accession>
<protein>
    <submittedName>
        <fullName evidence="7">TetR/AcrR family transcriptional regulator</fullName>
    </submittedName>
</protein>
<dbReference type="PANTHER" id="PTHR30055:SF234">
    <property type="entry name" value="HTH-TYPE TRANSCRIPTIONAL REGULATOR BETI"/>
    <property type="match status" value="1"/>
</dbReference>
<name>A0ABT5SKS7_9MICO</name>
<reference evidence="7 8" key="1">
    <citation type="submission" date="2023-02" db="EMBL/GenBank/DDBJ databases">
        <title>Study of novel species of the Microbacterium genus.</title>
        <authorList>
            <person name="Arroyo-Herrera I."/>
            <person name="Roman-Ponce B."/>
            <person name="Vasquez-Murrieta M.S."/>
        </authorList>
    </citation>
    <scope>NUCLEOTIDE SEQUENCE [LARGE SCALE GENOMIC DNA]</scope>
    <source>
        <strain evidence="7 8">NE1TT3</strain>
    </source>
</reference>
<evidence type="ECO:0000256" key="2">
    <source>
        <dbReference type="ARBA" id="ARBA00023125"/>
    </source>
</evidence>
<dbReference type="PROSITE" id="PS50977">
    <property type="entry name" value="HTH_TETR_2"/>
    <property type="match status" value="1"/>
</dbReference>
<organism evidence="7 8">
    <name type="scientific">Microbacterium thalli</name>
    <dbReference type="NCBI Taxonomy" id="3027921"/>
    <lineage>
        <taxon>Bacteria</taxon>
        <taxon>Bacillati</taxon>
        <taxon>Actinomycetota</taxon>
        <taxon>Actinomycetes</taxon>
        <taxon>Micrococcales</taxon>
        <taxon>Microbacteriaceae</taxon>
        <taxon>Microbacterium</taxon>
    </lineage>
</organism>
<dbReference type="PRINTS" id="PR00455">
    <property type="entry name" value="HTHTETR"/>
</dbReference>
<evidence type="ECO:0000256" key="4">
    <source>
        <dbReference type="PROSITE-ProRule" id="PRU00335"/>
    </source>
</evidence>
<feature type="domain" description="HTH tetR-type" evidence="6">
    <location>
        <begin position="24"/>
        <end position="83"/>
    </location>
</feature>
<keyword evidence="1" id="KW-0805">Transcription regulation</keyword>
<keyword evidence="3" id="KW-0804">Transcription</keyword>
<dbReference type="InterPro" id="IPR001647">
    <property type="entry name" value="HTH_TetR"/>
</dbReference>
<gene>
    <name evidence="7" type="ORF">PUW80_11985</name>
</gene>
<dbReference type="Pfam" id="PF00440">
    <property type="entry name" value="TetR_N"/>
    <property type="match status" value="1"/>
</dbReference>
<keyword evidence="8" id="KW-1185">Reference proteome</keyword>